<keyword evidence="2" id="KW-1185">Reference proteome</keyword>
<protein>
    <submittedName>
        <fullName evidence="1">Uncharacterized protein</fullName>
    </submittedName>
</protein>
<organism evidence="1 2">
    <name type="scientific">Nonomuraea insulae</name>
    <dbReference type="NCBI Taxonomy" id="1616787"/>
    <lineage>
        <taxon>Bacteria</taxon>
        <taxon>Bacillati</taxon>
        <taxon>Actinomycetota</taxon>
        <taxon>Actinomycetes</taxon>
        <taxon>Streptosporangiales</taxon>
        <taxon>Streptosporangiaceae</taxon>
        <taxon>Nonomuraea</taxon>
    </lineage>
</organism>
<evidence type="ECO:0000313" key="1">
    <source>
        <dbReference type="EMBL" id="MFC5831849.1"/>
    </source>
</evidence>
<dbReference type="Proteomes" id="UP001596058">
    <property type="component" value="Unassembled WGS sequence"/>
</dbReference>
<dbReference type="RefSeq" id="WP_379521307.1">
    <property type="nucleotide sequence ID" value="NZ_JBHSPA010000070.1"/>
</dbReference>
<dbReference type="EMBL" id="JBHSPA010000070">
    <property type="protein sequence ID" value="MFC5831849.1"/>
    <property type="molecule type" value="Genomic_DNA"/>
</dbReference>
<comment type="caution">
    <text evidence="1">The sequence shown here is derived from an EMBL/GenBank/DDBJ whole genome shotgun (WGS) entry which is preliminary data.</text>
</comment>
<sequence>MWVMHAGNDTVRNPGGDTILRTVEAAVSRAQGEIWLEHPGGPILGIVLGRTRAMVLRVAESGDPGYHAVDPAAPPAPSDVYTLGNGQADEYDDRDTVEAHQVVPIVSHFLLTGEHWPGVTWHNDGEEV</sequence>
<name>A0ABW1D189_9ACTN</name>
<accession>A0ABW1D189</accession>
<gene>
    <name evidence="1" type="ORF">ACFPZ3_49055</name>
</gene>
<proteinExistence type="predicted"/>
<evidence type="ECO:0000313" key="2">
    <source>
        <dbReference type="Proteomes" id="UP001596058"/>
    </source>
</evidence>
<reference evidence="2" key="1">
    <citation type="journal article" date="2019" name="Int. J. Syst. Evol. Microbiol.">
        <title>The Global Catalogue of Microorganisms (GCM) 10K type strain sequencing project: providing services to taxonomists for standard genome sequencing and annotation.</title>
        <authorList>
            <consortium name="The Broad Institute Genomics Platform"/>
            <consortium name="The Broad Institute Genome Sequencing Center for Infectious Disease"/>
            <person name="Wu L."/>
            <person name="Ma J."/>
        </authorList>
    </citation>
    <scope>NUCLEOTIDE SEQUENCE [LARGE SCALE GENOMIC DNA]</scope>
    <source>
        <strain evidence="2">CCUG 53903</strain>
    </source>
</reference>